<reference evidence="1" key="1">
    <citation type="submission" date="2023-06" db="EMBL/GenBank/DDBJ databases">
        <title>Genomic of Agaribacillus aureum.</title>
        <authorList>
            <person name="Wang G."/>
        </authorList>
    </citation>
    <scope>NUCLEOTIDE SEQUENCE</scope>
    <source>
        <strain evidence="1">BMA12</strain>
    </source>
</reference>
<comment type="caution">
    <text evidence="1">The sequence shown here is derived from an EMBL/GenBank/DDBJ whole genome shotgun (WGS) entry which is preliminary data.</text>
</comment>
<organism evidence="1 2">
    <name type="scientific">Agaribacillus aureus</name>
    <dbReference type="NCBI Taxonomy" id="3051825"/>
    <lineage>
        <taxon>Bacteria</taxon>
        <taxon>Pseudomonadati</taxon>
        <taxon>Bacteroidota</taxon>
        <taxon>Cytophagia</taxon>
        <taxon>Cytophagales</taxon>
        <taxon>Splendidivirgaceae</taxon>
        <taxon>Agaribacillus</taxon>
    </lineage>
</organism>
<keyword evidence="2" id="KW-1185">Reference proteome</keyword>
<dbReference type="InterPro" id="IPR046038">
    <property type="entry name" value="DUF5996"/>
</dbReference>
<evidence type="ECO:0000313" key="2">
    <source>
        <dbReference type="Proteomes" id="UP001172083"/>
    </source>
</evidence>
<dbReference type="EMBL" id="JAUJEB010000009">
    <property type="protein sequence ID" value="MDN5216572.1"/>
    <property type="molecule type" value="Genomic_DNA"/>
</dbReference>
<sequence length="294" mass="33337">MSAESLRDWKMHEKTNLKTKKLLAARIELHRAVQLVGAVGRSYSPPSGEDEYGSLEWNNVSKLLVSVPVGQEEKIYAGLSLAKFNLGLYSQNGRLIEGMDLKKCTLSGAVNWLKVSLGKAGLQGEKLTMELPYEIPEYAGDTEKKFKYKPKNTFKEFSNLYENAALILSHYRENNDHASEIKCWPHHFDIAMQLIFEGEGNPDEKKYVGLGFSPGDENYKRPYYYINLWPAPDIPLSDLPSIQGGKWNIEGWFGATLDIKNFKKINDAQAQMELVKTFYDAVLSEIFKIIGREA</sequence>
<evidence type="ECO:0000313" key="1">
    <source>
        <dbReference type="EMBL" id="MDN5216572.1"/>
    </source>
</evidence>
<protein>
    <submittedName>
        <fullName evidence="1">DUF5996 family protein</fullName>
    </submittedName>
</protein>
<proteinExistence type="predicted"/>
<name>A0ABT8LI11_9BACT</name>
<gene>
    <name evidence="1" type="ORF">QQ020_31170</name>
</gene>
<accession>A0ABT8LI11</accession>
<dbReference type="Proteomes" id="UP001172083">
    <property type="component" value="Unassembled WGS sequence"/>
</dbReference>
<dbReference type="Pfam" id="PF19459">
    <property type="entry name" value="DUF5996"/>
    <property type="match status" value="1"/>
</dbReference>
<dbReference type="RefSeq" id="WP_346761906.1">
    <property type="nucleotide sequence ID" value="NZ_JAUJEB010000009.1"/>
</dbReference>